<dbReference type="InterPro" id="IPR001296">
    <property type="entry name" value="Glyco_trans_1"/>
</dbReference>
<evidence type="ECO:0000313" key="3">
    <source>
        <dbReference type="EMBL" id="TKV77517.1"/>
    </source>
</evidence>
<dbReference type="PANTHER" id="PTHR45947">
    <property type="entry name" value="SULFOQUINOVOSYL TRANSFERASE SQD2"/>
    <property type="match status" value="1"/>
</dbReference>
<organism evidence="3 4">
    <name type="scientific">Bradyrhizobium elkanii</name>
    <dbReference type="NCBI Taxonomy" id="29448"/>
    <lineage>
        <taxon>Bacteria</taxon>
        <taxon>Pseudomonadati</taxon>
        <taxon>Pseudomonadota</taxon>
        <taxon>Alphaproteobacteria</taxon>
        <taxon>Hyphomicrobiales</taxon>
        <taxon>Nitrobacteraceae</taxon>
        <taxon>Bradyrhizobium</taxon>
    </lineage>
</organism>
<evidence type="ECO:0000259" key="1">
    <source>
        <dbReference type="Pfam" id="PF00534"/>
    </source>
</evidence>
<dbReference type="Proteomes" id="UP000305095">
    <property type="component" value="Unassembled WGS sequence"/>
</dbReference>
<dbReference type="AlphaFoldDB" id="A0A4U6RRZ3"/>
<proteinExistence type="predicted"/>
<dbReference type="InterPro" id="IPR050194">
    <property type="entry name" value="Glycosyltransferase_grp1"/>
</dbReference>
<dbReference type="EMBL" id="SZZP01000023">
    <property type="protein sequence ID" value="TKV77517.1"/>
    <property type="molecule type" value="Genomic_DNA"/>
</dbReference>
<evidence type="ECO:0000313" key="4">
    <source>
        <dbReference type="Proteomes" id="UP000305095"/>
    </source>
</evidence>
<dbReference type="InterPro" id="IPR028098">
    <property type="entry name" value="Glyco_trans_4-like_N"/>
</dbReference>
<sequence>MKVLLANKYLFNNGGAETVLFQERAFLTSSGVEVIDFAMQHERNIESPYSTHFVSRQDYRNGGYFSKIRGALALIHSREAVSKLASLIDETRPDLMHCHNIYHQLTPSIVGVAKSRGIPVVLTLHDTKPVCPVHTRALGNQLCSLCLTGGFHHVLTHRCSDGSLAQSATLYLEAITQQWLGSYEKVDRFIAPSRFMQDSVSRRFSPDRTVLLYNGVDVRNISPRGQDNGYVLYCGRLAPGKGAETLLRAHQAAGCPWPLVIAGTGPLTDDLKSQFARNVQFAGHLSGDTLSTTIAEASVVVVPSEWCENCPMSVLEAMAQGKAVIATRIGGIPELVNDRETGFLFEPGNVDELRTHLECLMGDGELRAQTGAAGRIRVEKYFSLEKHNAELMAVYRSLLPGRTSVVAAAVHGARSP</sequence>
<dbReference type="PANTHER" id="PTHR45947:SF13">
    <property type="entry name" value="TRANSFERASE"/>
    <property type="match status" value="1"/>
</dbReference>
<dbReference type="SUPFAM" id="SSF53756">
    <property type="entry name" value="UDP-Glycosyltransferase/glycogen phosphorylase"/>
    <property type="match status" value="1"/>
</dbReference>
<keyword evidence="3" id="KW-0808">Transferase</keyword>
<accession>A0A4U6RRZ3</accession>
<evidence type="ECO:0000259" key="2">
    <source>
        <dbReference type="Pfam" id="PF13439"/>
    </source>
</evidence>
<name>A0A4U6RRZ3_BRAEL</name>
<gene>
    <name evidence="3" type="ORF">FDV58_31245</name>
</gene>
<dbReference type="Pfam" id="PF13439">
    <property type="entry name" value="Glyco_transf_4"/>
    <property type="match status" value="1"/>
</dbReference>
<dbReference type="CDD" id="cd03801">
    <property type="entry name" value="GT4_PimA-like"/>
    <property type="match status" value="1"/>
</dbReference>
<dbReference type="Gene3D" id="3.40.50.2000">
    <property type="entry name" value="Glycogen Phosphorylase B"/>
    <property type="match status" value="2"/>
</dbReference>
<dbReference type="Pfam" id="PF00534">
    <property type="entry name" value="Glycos_transf_1"/>
    <property type="match status" value="1"/>
</dbReference>
<feature type="domain" description="Glycosyl transferase family 1" evidence="1">
    <location>
        <begin position="220"/>
        <end position="375"/>
    </location>
</feature>
<dbReference type="RefSeq" id="WP_137482550.1">
    <property type="nucleotide sequence ID" value="NZ_SZZP01000023.1"/>
</dbReference>
<feature type="domain" description="Glycosyltransferase subfamily 4-like N-terminal" evidence="2">
    <location>
        <begin position="14"/>
        <end position="218"/>
    </location>
</feature>
<reference evidence="3 4" key="1">
    <citation type="submission" date="2019-05" db="EMBL/GenBank/DDBJ databases">
        <title>Draft Genome of Bradyrhizobium elkanii strain SEMIA 938, Used in Commercial Inoculants for Lupinus spp. in Brazil.</title>
        <authorList>
            <person name="Hungria M."/>
            <person name="Delamuta J.R.M."/>
            <person name="Ribeiro R.A."/>
            <person name="Nogueira M.A."/>
        </authorList>
    </citation>
    <scope>NUCLEOTIDE SEQUENCE [LARGE SCALE GENOMIC DNA]</scope>
    <source>
        <strain evidence="3 4">Semia 938</strain>
    </source>
</reference>
<protein>
    <submittedName>
        <fullName evidence="3">Glycosyltransferase family 4 protein</fullName>
    </submittedName>
</protein>
<comment type="caution">
    <text evidence="3">The sequence shown here is derived from an EMBL/GenBank/DDBJ whole genome shotgun (WGS) entry which is preliminary data.</text>
</comment>
<dbReference type="GO" id="GO:0016757">
    <property type="term" value="F:glycosyltransferase activity"/>
    <property type="evidence" value="ECO:0007669"/>
    <property type="project" value="InterPro"/>
</dbReference>